<name>A0A1G8AC23_9RHOO</name>
<dbReference type="SMART" id="SM00304">
    <property type="entry name" value="HAMP"/>
    <property type="match status" value="1"/>
</dbReference>
<dbReference type="PANTHER" id="PTHR32089">
    <property type="entry name" value="METHYL-ACCEPTING CHEMOTAXIS PROTEIN MCPB"/>
    <property type="match status" value="1"/>
</dbReference>
<reference evidence="8 9" key="1">
    <citation type="submission" date="2016-10" db="EMBL/GenBank/DDBJ databases">
        <authorList>
            <person name="de Groot N.N."/>
        </authorList>
    </citation>
    <scope>NUCLEOTIDE SEQUENCE [LARGE SCALE GENOMIC DNA]</scope>
    <source>
        <strain evidence="8 9">DSM 5885</strain>
    </source>
</reference>
<evidence type="ECO:0000256" key="1">
    <source>
        <dbReference type="ARBA" id="ARBA00004370"/>
    </source>
</evidence>
<dbReference type="FunFam" id="1.10.287.950:FF:000001">
    <property type="entry name" value="Methyl-accepting chemotaxis sensory transducer"/>
    <property type="match status" value="1"/>
</dbReference>
<evidence type="ECO:0000313" key="8">
    <source>
        <dbReference type="EMBL" id="SDH18575.1"/>
    </source>
</evidence>
<dbReference type="InterPro" id="IPR004089">
    <property type="entry name" value="MCPsignal_dom"/>
</dbReference>
<dbReference type="InterPro" id="IPR003660">
    <property type="entry name" value="HAMP_dom"/>
</dbReference>
<dbReference type="SUPFAM" id="SSF58104">
    <property type="entry name" value="Methyl-accepting chemotaxis protein (MCP) signaling domain"/>
    <property type="match status" value="1"/>
</dbReference>
<dbReference type="Proteomes" id="UP000198607">
    <property type="component" value="Unassembled WGS sequence"/>
</dbReference>
<proteinExistence type="inferred from homology"/>
<evidence type="ECO:0000256" key="4">
    <source>
        <dbReference type="PROSITE-ProRule" id="PRU00284"/>
    </source>
</evidence>
<feature type="transmembrane region" description="Helical" evidence="5">
    <location>
        <begin position="42"/>
        <end position="65"/>
    </location>
</feature>
<dbReference type="SMART" id="SM00283">
    <property type="entry name" value="MA"/>
    <property type="match status" value="1"/>
</dbReference>
<comment type="subcellular location">
    <subcellularLocation>
        <location evidence="1">Membrane</location>
    </subcellularLocation>
</comment>
<evidence type="ECO:0000259" key="6">
    <source>
        <dbReference type="PROSITE" id="PS50111"/>
    </source>
</evidence>
<accession>A0A1G8AC23</accession>
<feature type="transmembrane region" description="Helical" evidence="5">
    <location>
        <begin position="12"/>
        <end position="30"/>
    </location>
</feature>
<sequence length="391" mass="41032">MFIYEFYRSLTIRGRIIALGGLYSLAIVATGLAGRHAEAETFYAVLAVSLVTGGITTGMCIASILEPLLRITGYLRDMAKGDLTNTVKAKRKTEFSAVLNTMHDMQQFLKTVIADIQRAAERLSETSTVLNASSAQMAAGTDEASDKSRSVTTAVDQLSSIIAAISESCEDMKQKASETEKATESGEAVVMRMNGVMHEIETMVASATQAVGDLGTNSDKIGTIVVAIGEIADQTNLLALNAAIEAARAGEQGRGFAVVADEVRKLAERTSTATREIQGIIASLQNDVKNVAGAMEKSGASVQSGTADVRQSSQAMETIKTQIGPLIGRVAQVASASEEQSAAAADITANMHHISDVIVDSAQVARETQDRAAGLAGAAADLKTLVGRFKV</sequence>
<dbReference type="PANTHER" id="PTHR32089:SF112">
    <property type="entry name" value="LYSOZYME-LIKE PROTEIN-RELATED"/>
    <property type="match status" value="1"/>
</dbReference>
<feature type="domain" description="HAMP" evidence="7">
    <location>
        <begin position="62"/>
        <end position="114"/>
    </location>
</feature>
<keyword evidence="5" id="KW-0812">Transmembrane</keyword>
<dbReference type="GO" id="GO:0016020">
    <property type="term" value="C:membrane"/>
    <property type="evidence" value="ECO:0007669"/>
    <property type="project" value="UniProtKB-SubCell"/>
</dbReference>
<evidence type="ECO:0000313" key="9">
    <source>
        <dbReference type="Proteomes" id="UP000198607"/>
    </source>
</evidence>
<evidence type="ECO:0000256" key="2">
    <source>
        <dbReference type="ARBA" id="ARBA00023224"/>
    </source>
</evidence>
<evidence type="ECO:0000256" key="3">
    <source>
        <dbReference type="ARBA" id="ARBA00029447"/>
    </source>
</evidence>
<dbReference type="PROSITE" id="PS50111">
    <property type="entry name" value="CHEMOTAXIS_TRANSDUC_2"/>
    <property type="match status" value="1"/>
</dbReference>
<gene>
    <name evidence="8" type="ORF">SAMN05660652_01344</name>
</gene>
<dbReference type="Pfam" id="PF00015">
    <property type="entry name" value="MCPsignal"/>
    <property type="match status" value="1"/>
</dbReference>
<feature type="domain" description="Methyl-accepting transducer" evidence="6">
    <location>
        <begin position="119"/>
        <end position="355"/>
    </location>
</feature>
<dbReference type="CDD" id="cd11386">
    <property type="entry name" value="MCP_signal"/>
    <property type="match status" value="1"/>
</dbReference>
<keyword evidence="5" id="KW-0472">Membrane</keyword>
<dbReference type="Gene3D" id="1.10.287.950">
    <property type="entry name" value="Methyl-accepting chemotaxis protein"/>
    <property type="match status" value="1"/>
</dbReference>
<dbReference type="AlphaFoldDB" id="A0A1G8AC23"/>
<organism evidence="8 9">
    <name type="scientific">Propionivibrio dicarboxylicus</name>
    <dbReference type="NCBI Taxonomy" id="83767"/>
    <lineage>
        <taxon>Bacteria</taxon>
        <taxon>Pseudomonadati</taxon>
        <taxon>Pseudomonadota</taxon>
        <taxon>Betaproteobacteria</taxon>
        <taxon>Rhodocyclales</taxon>
        <taxon>Rhodocyclaceae</taxon>
        <taxon>Propionivibrio</taxon>
    </lineage>
</organism>
<dbReference type="PROSITE" id="PS50885">
    <property type="entry name" value="HAMP"/>
    <property type="match status" value="1"/>
</dbReference>
<dbReference type="STRING" id="83767.SAMN05660652_01344"/>
<keyword evidence="9" id="KW-1185">Reference proteome</keyword>
<evidence type="ECO:0000256" key="5">
    <source>
        <dbReference type="SAM" id="Phobius"/>
    </source>
</evidence>
<evidence type="ECO:0000259" key="7">
    <source>
        <dbReference type="PROSITE" id="PS50885"/>
    </source>
</evidence>
<dbReference type="GO" id="GO:0007165">
    <property type="term" value="P:signal transduction"/>
    <property type="evidence" value="ECO:0007669"/>
    <property type="project" value="UniProtKB-KW"/>
</dbReference>
<dbReference type="EMBL" id="FNCY01000004">
    <property type="protein sequence ID" value="SDH18575.1"/>
    <property type="molecule type" value="Genomic_DNA"/>
</dbReference>
<dbReference type="OrthoDB" id="9765776at2"/>
<dbReference type="GO" id="GO:0006935">
    <property type="term" value="P:chemotaxis"/>
    <property type="evidence" value="ECO:0007669"/>
    <property type="project" value="UniProtKB-ARBA"/>
</dbReference>
<keyword evidence="5" id="KW-1133">Transmembrane helix</keyword>
<protein>
    <submittedName>
        <fullName evidence="8">Methyl-accepting chemotaxis protein</fullName>
    </submittedName>
</protein>
<comment type="similarity">
    <text evidence="3">Belongs to the methyl-accepting chemotaxis (MCP) protein family.</text>
</comment>
<dbReference type="RefSeq" id="WP_143009789.1">
    <property type="nucleotide sequence ID" value="NZ_FNCY01000004.1"/>
</dbReference>
<keyword evidence="2 4" id="KW-0807">Transducer</keyword>